<organism evidence="2 3">
    <name type="scientific">Stephania japonica</name>
    <dbReference type="NCBI Taxonomy" id="461633"/>
    <lineage>
        <taxon>Eukaryota</taxon>
        <taxon>Viridiplantae</taxon>
        <taxon>Streptophyta</taxon>
        <taxon>Embryophyta</taxon>
        <taxon>Tracheophyta</taxon>
        <taxon>Spermatophyta</taxon>
        <taxon>Magnoliopsida</taxon>
        <taxon>Ranunculales</taxon>
        <taxon>Menispermaceae</taxon>
        <taxon>Menispermoideae</taxon>
        <taxon>Cissampelideae</taxon>
        <taxon>Stephania</taxon>
    </lineage>
</organism>
<evidence type="ECO:0000313" key="3">
    <source>
        <dbReference type="Proteomes" id="UP001417504"/>
    </source>
</evidence>
<keyword evidence="3" id="KW-1185">Reference proteome</keyword>
<dbReference type="EMBL" id="JBBNAE010000003">
    <property type="protein sequence ID" value="KAK9137908.1"/>
    <property type="molecule type" value="Genomic_DNA"/>
</dbReference>
<dbReference type="PANTHER" id="PTHR22930">
    <property type="match status" value="1"/>
</dbReference>
<dbReference type="InterPro" id="IPR058353">
    <property type="entry name" value="DUF8040"/>
</dbReference>
<dbReference type="Proteomes" id="UP001417504">
    <property type="component" value="Unassembled WGS sequence"/>
</dbReference>
<name>A0AAP0JPM0_9MAGN</name>
<comment type="caution">
    <text evidence="2">The sequence shown here is derived from an EMBL/GenBank/DDBJ whole genome shotgun (WGS) entry which is preliminary data.</text>
</comment>
<evidence type="ECO:0000259" key="1">
    <source>
        <dbReference type="Pfam" id="PF26138"/>
    </source>
</evidence>
<accession>A0AAP0JPM0</accession>
<dbReference type="Pfam" id="PF26138">
    <property type="entry name" value="DUF8040"/>
    <property type="match status" value="1"/>
</dbReference>
<gene>
    <name evidence="2" type="ORF">Sjap_008502</name>
</gene>
<dbReference type="InterPro" id="IPR045249">
    <property type="entry name" value="HARBI1-like"/>
</dbReference>
<dbReference type="PANTHER" id="PTHR22930:SF293">
    <property type="entry name" value="PROTEIN ALP1-LIKE"/>
    <property type="match status" value="1"/>
</dbReference>
<dbReference type="AlphaFoldDB" id="A0AAP0JPM0"/>
<sequence length="183" mass="21965">MVQMFRIITSRRRRVERTYTLGYDRHRDVINGLVYKSNKKCYKMLRMDRRRFSKLCCMLHEHGNLKDKRCILVDEHLAITFHILGHNIRNRIISVWFQRSGDTVSYVFRRTVRAIIRMRHLLLARPTPISSESTDFRWKYFSELGADDDASNEEPEVINTVGPTDAWTMFRNNLAMEMWDNYN</sequence>
<protein>
    <recommendedName>
        <fullName evidence="1">DUF8040 domain-containing protein</fullName>
    </recommendedName>
</protein>
<feature type="domain" description="DUF8040" evidence="1">
    <location>
        <begin position="29"/>
        <end position="116"/>
    </location>
</feature>
<reference evidence="2 3" key="1">
    <citation type="submission" date="2024-01" db="EMBL/GenBank/DDBJ databases">
        <title>Genome assemblies of Stephania.</title>
        <authorList>
            <person name="Yang L."/>
        </authorList>
    </citation>
    <scope>NUCLEOTIDE SEQUENCE [LARGE SCALE GENOMIC DNA]</scope>
    <source>
        <strain evidence="2">QJT</strain>
        <tissue evidence="2">Leaf</tissue>
    </source>
</reference>
<proteinExistence type="predicted"/>
<evidence type="ECO:0000313" key="2">
    <source>
        <dbReference type="EMBL" id="KAK9137908.1"/>
    </source>
</evidence>